<dbReference type="EMBL" id="MU069664">
    <property type="protein sequence ID" value="KAF5836327.1"/>
    <property type="molecule type" value="Genomic_DNA"/>
</dbReference>
<evidence type="ECO:0000313" key="2">
    <source>
        <dbReference type="Proteomes" id="UP000815325"/>
    </source>
</evidence>
<dbReference type="Proteomes" id="UP000815325">
    <property type="component" value="Unassembled WGS sequence"/>
</dbReference>
<accession>A0ABQ7GNZ9</accession>
<sequence>MLDSMAHRLLVLSQASSVQPLSSILVNPGRSVHRYLVEAHGEEAVATIVLEHQDTLQSQYRSAPHISKVWRLRSVTAEPTSEDLPSSPSPAAGPEQVVQAQLDALKAKDVERVWEFAAPRNKAATGPLENFSRMLQVPQYRPLLAHSHYKVLKRVMHTADAYFELVAVTSDNTGLEGKSVSLVYLWDVKRQGPPSVGHWMTEGVQLISGAQVMRWPGTEDS</sequence>
<reference evidence="1" key="1">
    <citation type="submission" date="2017-08" db="EMBL/GenBank/DDBJ databases">
        <authorList>
            <person name="Polle J.E."/>
            <person name="Barry K."/>
            <person name="Cushman J."/>
            <person name="Schmutz J."/>
            <person name="Tran D."/>
            <person name="Hathwaick L.T."/>
            <person name="Yim W.C."/>
            <person name="Jenkins J."/>
            <person name="Mckie-Krisberg Z.M."/>
            <person name="Prochnik S."/>
            <person name="Lindquist E."/>
            <person name="Dockter R.B."/>
            <person name="Adam C."/>
            <person name="Molina H."/>
            <person name="Bunkerborg J."/>
            <person name="Jin E."/>
            <person name="Buchheim M."/>
            <person name="Magnuson J."/>
        </authorList>
    </citation>
    <scope>NUCLEOTIDE SEQUENCE</scope>
    <source>
        <strain evidence="1">CCAP 19/18</strain>
    </source>
</reference>
<organism evidence="1 2">
    <name type="scientific">Dunaliella salina</name>
    <name type="common">Green alga</name>
    <name type="synonym">Protococcus salinus</name>
    <dbReference type="NCBI Taxonomy" id="3046"/>
    <lineage>
        <taxon>Eukaryota</taxon>
        <taxon>Viridiplantae</taxon>
        <taxon>Chlorophyta</taxon>
        <taxon>core chlorophytes</taxon>
        <taxon>Chlorophyceae</taxon>
        <taxon>CS clade</taxon>
        <taxon>Chlamydomonadales</taxon>
        <taxon>Dunaliellaceae</taxon>
        <taxon>Dunaliella</taxon>
    </lineage>
</organism>
<keyword evidence="2" id="KW-1185">Reference proteome</keyword>
<protein>
    <submittedName>
        <fullName evidence="1">Uncharacterized protein</fullName>
    </submittedName>
</protein>
<name>A0ABQ7GNZ9_DUNSA</name>
<evidence type="ECO:0000313" key="1">
    <source>
        <dbReference type="EMBL" id="KAF5836327.1"/>
    </source>
</evidence>
<dbReference type="PANTHER" id="PTHR35716">
    <property type="entry name" value="OS05G0574700 PROTEIN-RELATED"/>
    <property type="match status" value="1"/>
</dbReference>
<proteinExistence type="predicted"/>
<dbReference type="PANTHER" id="PTHR35716:SF6">
    <property type="entry name" value="DUF4864 DOMAIN-CONTAINING PROTEIN"/>
    <property type="match status" value="1"/>
</dbReference>
<gene>
    <name evidence="1" type="ORF">DUNSADRAFT_6054</name>
</gene>
<comment type="caution">
    <text evidence="1">The sequence shown here is derived from an EMBL/GenBank/DDBJ whole genome shotgun (WGS) entry which is preliminary data.</text>
</comment>
<dbReference type="Pfam" id="PF16156">
    <property type="entry name" value="DUF4864"/>
    <property type="match status" value="1"/>
</dbReference>
<dbReference type="InterPro" id="IPR032347">
    <property type="entry name" value="DUF4864"/>
</dbReference>